<dbReference type="EMBL" id="ASPP01014999">
    <property type="protein sequence ID" value="ETO18395.1"/>
    <property type="molecule type" value="Genomic_DNA"/>
</dbReference>
<evidence type="ECO:0000313" key="2">
    <source>
        <dbReference type="EMBL" id="ETO18395.1"/>
    </source>
</evidence>
<evidence type="ECO:0000256" key="1">
    <source>
        <dbReference type="SAM" id="MobiDB-lite"/>
    </source>
</evidence>
<protein>
    <submittedName>
        <fullName evidence="2">Uncharacterized protein</fullName>
    </submittedName>
</protein>
<proteinExistence type="predicted"/>
<keyword evidence="3" id="KW-1185">Reference proteome</keyword>
<feature type="region of interest" description="Disordered" evidence="1">
    <location>
        <begin position="183"/>
        <end position="207"/>
    </location>
</feature>
<feature type="compositionally biased region" description="Basic and acidic residues" evidence="1">
    <location>
        <begin position="194"/>
        <end position="204"/>
    </location>
</feature>
<sequence>KKRGKKKKKKKKKKWLFFIFVCVIRDVVCQCGYVKLYERQQEEEAIEEMAVRRRNKKRDLIWELKKFMDFFDEEFLSRFPEEGKEEFWEIDPRESENHTRLLLIRNFKGSDHSEAAYENSKSLSPRLVSKALAAKADMEEPTTLMRRVSKHATHLDTAATMMIPSDSTSASLLPEIIEDSEEPLLDPSHLPANSEHDSDTKTHEQQSTIQQYQKANVHGKILFEATAVNISPFYKLK</sequence>
<comment type="caution">
    <text evidence="2">The sequence shown here is derived from an EMBL/GenBank/DDBJ whole genome shotgun (WGS) entry which is preliminary data.</text>
</comment>
<gene>
    <name evidence="2" type="ORF">RFI_18870</name>
</gene>
<dbReference type="Proteomes" id="UP000023152">
    <property type="component" value="Unassembled WGS sequence"/>
</dbReference>
<feature type="non-terminal residue" evidence="2">
    <location>
        <position position="237"/>
    </location>
</feature>
<feature type="non-terminal residue" evidence="2">
    <location>
        <position position="1"/>
    </location>
</feature>
<accession>X6MZC5</accession>
<name>X6MZC5_RETFI</name>
<dbReference type="AlphaFoldDB" id="X6MZC5"/>
<reference evidence="2 3" key="1">
    <citation type="journal article" date="2013" name="Curr. Biol.">
        <title>The Genome of the Foraminiferan Reticulomyxa filosa.</title>
        <authorList>
            <person name="Glockner G."/>
            <person name="Hulsmann N."/>
            <person name="Schleicher M."/>
            <person name="Noegel A.A."/>
            <person name="Eichinger L."/>
            <person name="Gallinger C."/>
            <person name="Pawlowski J."/>
            <person name="Sierra R."/>
            <person name="Euteneuer U."/>
            <person name="Pillet L."/>
            <person name="Moustafa A."/>
            <person name="Platzer M."/>
            <person name="Groth M."/>
            <person name="Szafranski K."/>
            <person name="Schliwa M."/>
        </authorList>
    </citation>
    <scope>NUCLEOTIDE SEQUENCE [LARGE SCALE GENOMIC DNA]</scope>
</reference>
<organism evidence="2 3">
    <name type="scientific">Reticulomyxa filosa</name>
    <dbReference type="NCBI Taxonomy" id="46433"/>
    <lineage>
        <taxon>Eukaryota</taxon>
        <taxon>Sar</taxon>
        <taxon>Rhizaria</taxon>
        <taxon>Retaria</taxon>
        <taxon>Foraminifera</taxon>
        <taxon>Monothalamids</taxon>
        <taxon>Reticulomyxidae</taxon>
        <taxon>Reticulomyxa</taxon>
    </lineage>
</organism>
<evidence type="ECO:0000313" key="3">
    <source>
        <dbReference type="Proteomes" id="UP000023152"/>
    </source>
</evidence>